<dbReference type="InterPro" id="IPR033116">
    <property type="entry name" value="TRYPSIN_SER"/>
</dbReference>
<dbReference type="Gene3D" id="2.40.10.10">
    <property type="entry name" value="Trypsin-like serine proteases"/>
    <property type="match status" value="1"/>
</dbReference>
<keyword evidence="1" id="KW-1015">Disulfide bond</keyword>
<gene>
    <name evidence="3" type="primary">TMPRSS15</name>
    <name evidence="3" type="ORF">XENORESO_019147</name>
</gene>
<dbReference type="PANTHER" id="PTHR24252:SF16">
    <property type="entry name" value="TRANSMEMBRANE SERINE PROTEASE 15"/>
    <property type="match status" value="1"/>
</dbReference>
<evidence type="ECO:0000313" key="3">
    <source>
        <dbReference type="EMBL" id="MEQ2274354.1"/>
    </source>
</evidence>
<evidence type="ECO:0000313" key="4">
    <source>
        <dbReference type="Proteomes" id="UP001444071"/>
    </source>
</evidence>
<evidence type="ECO:0000259" key="2">
    <source>
        <dbReference type="PROSITE" id="PS50240"/>
    </source>
</evidence>
<evidence type="ECO:0000256" key="1">
    <source>
        <dbReference type="ARBA" id="ARBA00023157"/>
    </source>
</evidence>
<dbReference type="InterPro" id="IPR001254">
    <property type="entry name" value="Trypsin_dom"/>
</dbReference>
<comment type="caution">
    <text evidence="3">The sequence shown here is derived from an EMBL/GenBank/DDBJ whole genome shotgun (WGS) entry which is preliminary data.</text>
</comment>
<dbReference type="Proteomes" id="UP001444071">
    <property type="component" value="Unassembled WGS sequence"/>
</dbReference>
<proteinExistence type="predicted"/>
<dbReference type="InterPro" id="IPR043504">
    <property type="entry name" value="Peptidase_S1_PA_chymotrypsin"/>
</dbReference>
<dbReference type="PANTHER" id="PTHR24252">
    <property type="entry name" value="ACROSIN-RELATED"/>
    <property type="match status" value="1"/>
</dbReference>
<organism evidence="3 4">
    <name type="scientific">Xenotaenia resolanae</name>
    <dbReference type="NCBI Taxonomy" id="208358"/>
    <lineage>
        <taxon>Eukaryota</taxon>
        <taxon>Metazoa</taxon>
        <taxon>Chordata</taxon>
        <taxon>Craniata</taxon>
        <taxon>Vertebrata</taxon>
        <taxon>Euteleostomi</taxon>
        <taxon>Actinopterygii</taxon>
        <taxon>Neopterygii</taxon>
        <taxon>Teleostei</taxon>
        <taxon>Neoteleostei</taxon>
        <taxon>Acanthomorphata</taxon>
        <taxon>Ovalentaria</taxon>
        <taxon>Atherinomorphae</taxon>
        <taxon>Cyprinodontiformes</taxon>
        <taxon>Goodeidae</taxon>
        <taxon>Xenotaenia</taxon>
    </lineage>
</organism>
<dbReference type="PROSITE" id="PS50240">
    <property type="entry name" value="TRYPSIN_DOM"/>
    <property type="match status" value="1"/>
</dbReference>
<dbReference type="PROSITE" id="PS00135">
    <property type="entry name" value="TRYPSIN_SER"/>
    <property type="match status" value="1"/>
</dbReference>
<dbReference type="SUPFAM" id="SSF50494">
    <property type="entry name" value="Trypsin-like serine proteases"/>
    <property type="match status" value="1"/>
</dbReference>
<protein>
    <submittedName>
        <fullName evidence="3">Enteropeptidase</fullName>
    </submittedName>
</protein>
<sequence length="114" mass="12179">SLTCLSLSGSLPDVLQEAQLPLLDQDQCQHLLPEYTITSGMLCAGYPEGGVDSCQGDSGGPLMCEEDRRWTLIGVTSFGVGCGRPQKPGGYARVSAFVSWIAQTRRSFSSSSYP</sequence>
<dbReference type="SMART" id="SM00020">
    <property type="entry name" value="Tryp_SPc"/>
    <property type="match status" value="1"/>
</dbReference>
<dbReference type="Pfam" id="PF00089">
    <property type="entry name" value="Trypsin"/>
    <property type="match status" value="1"/>
</dbReference>
<reference evidence="3 4" key="1">
    <citation type="submission" date="2021-06" db="EMBL/GenBank/DDBJ databases">
        <authorList>
            <person name="Palmer J.M."/>
        </authorList>
    </citation>
    <scope>NUCLEOTIDE SEQUENCE [LARGE SCALE GENOMIC DNA]</scope>
    <source>
        <strain evidence="3 4">XR_2019</strain>
        <tissue evidence="3">Muscle</tissue>
    </source>
</reference>
<accession>A0ABV0WY05</accession>
<name>A0ABV0WY05_9TELE</name>
<dbReference type="EMBL" id="JAHRIM010077019">
    <property type="protein sequence ID" value="MEQ2274354.1"/>
    <property type="molecule type" value="Genomic_DNA"/>
</dbReference>
<dbReference type="CDD" id="cd00190">
    <property type="entry name" value="Tryp_SPc"/>
    <property type="match status" value="1"/>
</dbReference>
<feature type="non-terminal residue" evidence="3">
    <location>
        <position position="1"/>
    </location>
</feature>
<feature type="domain" description="Peptidase S1" evidence="2">
    <location>
        <begin position="1"/>
        <end position="106"/>
    </location>
</feature>
<keyword evidence="4" id="KW-1185">Reference proteome</keyword>
<dbReference type="InterPro" id="IPR009003">
    <property type="entry name" value="Peptidase_S1_PA"/>
</dbReference>